<comment type="caution">
    <text evidence="2">The sequence shown here is derived from an EMBL/GenBank/DDBJ whole genome shotgun (WGS) entry which is preliminary data.</text>
</comment>
<dbReference type="Pfam" id="PF05721">
    <property type="entry name" value="PhyH"/>
    <property type="match status" value="1"/>
</dbReference>
<reference evidence="2 3" key="1">
    <citation type="submission" date="2007-01" db="EMBL/GenBank/DDBJ databases">
        <authorList>
            <person name="Haygood M."/>
            <person name="Podell S."/>
            <person name="Anderson C."/>
            <person name="Hopkinson B."/>
            <person name="Roe K."/>
            <person name="Barbeau K."/>
            <person name="Gaasterland T."/>
            <person name="Ferriera S."/>
            <person name="Johnson J."/>
            <person name="Kravitz S."/>
            <person name="Beeson K."/>
            <person name="Sutton G."/>
            <person name="Rogers Y.-H."/>
            <person name="Friedman R."/>
            <person name="Frazier M."/>
            <person name="Venter J.C."/>
        </authorList>
    </citation>
    <scope>NUCLEOTIDE SEQUENCE [LARGE SCALE GENOMIC DNA]</scope>
    <source>
        <strain evidence="2 3">ATCC 23134</strain>
    </source>
</reference>
<accession>A1ZPP9</accession>
<dbReference type="Proteomes" id="UP000004095">
    <property type="component" value="Unassembled WGS sequence"/>
</dbReference>
<comment type="cofactor">
    <cofactor evidence="1">
        <name>Fe(2+)</name>
        <dbReference type="ChEBI" id="CHEBI:29033"/>
    </cofactor>
</comment>
<gene>
    <name evidence="2" type="ORF">M23134_02801</name>
</gene>
<dbReference type="PANTHER" id="PTHR20883:SF48">
    <property type="entry name" value="ECTOINE DIOXYGENASE"/>
    <property type="match status" value="1"/>
</dbReference>
<keyword evidence="2" id="KW-0560">Oxidoreductase</keyword>
<organism evidence="2 3">
    <name type="scientific">Microscilla marina ATCC 23134</name>
    <dbReference type="NCBI Taxonomy" id="313606"/>
    <lineage>
        <taxon>Bacteria</taxon>
        <taxon>Pseudomonadati</taxon>
        <taxon>Bacteroidota</taxon>
        <taxon>Cytophagia</taxon>
        <taxon>Cytophagales</taxon>
        <taxon>Microscillaceae</taxon>
        <taxon>Microscilla</taxon>
    </lineage>
</organism>
<dbReference type="GO" id="GO:0016706">
    <property type="term" value="F:2-oxoglutarate-dependent dioxygenase activity"/>
    <property type="evidence" value="ECO:0007669"/>
    <property type="project" value="UniProtKB-ARBA"/>
</dbReference>
<dbReference type="InterPro" id="IPR008775">
    <property type="entry name" value="Phytyl_CoA_dOase-like"/>
</dbReference>
<sequence length="290" mass="32554">MNKHEVKKSVTVNDPNLAKGKDLAKKYAATTSKASEVIPKELTDSDIKSIEEKGYIIIPDVLSTAEISHIKQEANRLLGPVGRNTFEGKYTQRLYASLEKTRAFDRLVDHPRIMAILDRIFSPNYLLSQCQVINILPGEASQALHPDDGFYRIARPRPELSAATIWAIDDFTETNGATRVIPHSHQWETDRVPQQTDDIFPAVMKAGSVLFYPGTFWHGGGANKSESARMAITCQYCQPYLRTQENFFLSISKDTVKAVSEDIKRMLGYSIHPPFMGMTNGMHPKRVLEG</sequence>
<dbReference type="RefSeq" id="WP_002699182.1">
    <property type="nucleotide sequence ID" value="NZ_AAWS01000022.1"/>
</dbReference>
<keyword evidence="3" id="KW-1185">Reference proteome</keyword>
<dbReference type="PANTHER" id="PTHR20883">
    <property type="entry name" value="PHYTANOYL-COA DIOXYGENASE DOMAIN CONTAINING 1"/>
    <property type="match status" value="1"/>
</dbReference>
<keyword evidence="2" id="KW-0223">Dioxygenase</keyword>
<dbReference type="EMBL" id="AAWS01000022">
    <property type="protein sequence ID" value="EAY27554.1"/>
    <property type="molecule type" value="Genomic_DNA"/>
</dbReference>
<evidence type="ECO:0000256" key="1">
    <source>
        <dbReference type="ARBA" id="ARBA00001954"/>
    </source>
</evidence>
<evidence type="ECO:0000313" key="3">
    <source>
        <dbReference type="Proteomes" id="UP000004095"/>
    </source>
</evidence>
<dbReference type="Gene3D" id="2.60.120.620">
    <property type="entry name" value="q2cbj1_9rhob like domain"/>
    <property type="match status" value="1"/>
</dbReference>
<evidence type="ECO:0000313" key="2">
    <source>
        <dbReference type="EMBL" id="EAY27554.1"/>
    </source>
</evidence>
<protein>
    <submittedName>
        <fullName evidence="2">Phytanoyl-CoA dioxygenase (PhyH) family</fullName>
    </submittedName>
</protein>
<dbReference type="OrthoDB" id="976214at2"/>
<proteinExistence type="predicted"/>
<dbReference type="SUPFAM" id="SSF51197">
    <property type="entry name" value="Clavaminate synthase-like"/>
    <property type="match status" value="1"/>
</dbReference>
<dbReference type="GO" id="GO:0005506">
    <property type="term" value="F:iron ion binding"/>
    <property type="evidence" value="ECO:0007669"/>
    <property type="project" value="UniProtKB-ARBA"/>
</dbReference>
<dbReference type="AlphaFoldDB" id="A1ZPP9"/>
<dbReference type="eggNOG" id="COG5285">
    <property type="taxonomic scope" value="Bacteria"/>
</dbReference>
<name>A1ZPP9_MICM2</name>